<dbReference type="RefSeq" id="NP_001023965.1">
    <property type="nucleotide sequence ID" value="NM_001028794.1"/>
</dbReference>
<dbReference type="GO" id="GO:0097730">
    <property type="term" value="C:non-motile cilium"/>
    <property type="evidence" value="ECO:0000318"/>
    <property type="project" value="GO_Central"/>
</dbReference>
<name>Q5CZ33_CAEEL</name>
<dbReference type="PaxDb" id="6239-F54B8.16"/>
<keyword evidence="2" id="KW-0675">Receptor</keyword>
<feature type="transmembrane region" description="Helical" evidence="1">
    <location>
        <begin position="178"/>
        <end position="197"/>
    </location>
</feature>
<dbReference type="PhylomeDB" id="Q5CZ33"/>
<feature type="transmembrane region" description="Helical" evidence="1">
    <location>
        <begin position="209"/>
        <end position="232"/>
    </location>
</feature>
<evidence type="ECO:0000313" key="3">
    <source>
        <dbReference type="Proteomes" id="UP000001940"/>
    </source>
</evidence>
<proteinExistence type="predicted"/>
<dbReference type="STRING" id="6239.F54B8.16.1"/>
<dbReference type="SMR" id="Q5CZ33"/>
<dbReference type="UCSC" id="F54B8.16">
    <property type="organism name" value="c. elegans"/>
</dbReference>
<accession>Q5CZ33</accession>
<dbReference type="InterPro" id="IPR019420">
    <property type="entry name" value="7TM_GPCR_serpentine_rcpt_Srbc"/>
</dbReference>
<keyword evidence="1" id="KW-0472">Membrane</keyword>
<feature type="transmembrane region" description="Helical" evidence="1">
    <location>
        <begin position="244"/>
        <end position="263"/>
    </location>
</feature>
<feature type="transmembrane region" description="Helical" evidence="1">
    <location>
        <begin position="82"/>
        <end position="104"/>
    </location>
</feature>
<dbReference type="Pfam" id="PF10316">
    <property type="entry name" value="7TM_GPCR_Srbc"/>
    <property type="match status" value="1"/>
</dbReference>
<dbReference type="GO" id="GO:1990075">
    <property type="term" value="C:periciliary membrane compartment"/>
    <property type="evidence" value="ECO:0000318"/>
    <property type="project" value="GO_Central"/>
</dbReference>
<protein>
    <submittedName>
        <fullName evidence="2">Serpentine Receptor, class BC (Class B-like)</fullName>
    </submittedName>
</protein>
<sequence length="279" mass="32948">MFIIIASNFVLSILFAQTVFHINLYLLFSTFFTKKVCYRPELLLIYCKIAADICYSFTVSIMKSYFLVILCYKHLAVKNLSIYMLETSVTMGIIKGTFAFMITLERFISVFFPIHYRNNRRKIPFYWIIIPILGHILFDHFIMFCFCGNVREVPLDCDNFQCTFNKCYQRFWETRDQVVFSLIEIMSVLFFVRLYIWKRTSRRLSKVTQIALLDSLIYLFFNVIPIILYSHFSPTSVKVNYPPITISRNAGSVIESIILWRLLKAKKKVTPNKYISGNL</sequence>
<dbReference type="GO" id="GO:0007186">
    <property type="term" value="P:G protein-coupled receptor signaling pathway"/>
    <property type="evidence" value="ECO:0000318"/>
    <property type="project" value="GO_Central"/>
</dbReference>
<dbReference type="FunCoup" id="Q5CZ33">
    <property type="interactions" value="19"/>
</dbReference>
<dbReference type="Proteomes" id="UP000001940">
    <property type="component" value="Chromosome V"/>
</dbReference>
<dbReference type="AlphaFoldDB" id="Q5CZ33"/>
<dbReference type="GO" id="GO:0004930">
    <property type="term" value="F:G protein-coupled receptor activity"/>
    <property type="evidence" value="ECO:0000318"/>
    <property type="project" value="GO_Central"/>
</dbReference>
<keyword evidence="1" id="KW-0812">Transmembrane</keyword>
<dbReference type="PANTHER" id="PTHR46418">
    <property type="entry name" value="SRBC-64-RELATED-RELATED"/>
    <property type="match status" value="1"/>
</dbReference>
<dbReference type="GeneID" id="3564908"/>
<dbReference type="KEGG" id="cel:CELE_F54B8.16"/>
<dbReference type="HOGENOM" id="CLU_059075_1_0_1"/>
<evidence type="ECO:0000313" key="4">
    <source>
        <dbReference type="WormBase" id="F54B8.16"/>
    </source>
</evidence>
<dbReference type="AGR" id="WB:WBGene00044105"/>
<keyword evidence="3" id="KW-1185">Reference proteome</keyword>
<dbReference type="WormBase" id="F54B8.16">
    <property type="protein sequence ID" value="CE38074"/>
    <property type="gene ID" value="WBGene00044105"/>
    <property type="gene designation" value="srbc-55"/>
</dbReference>
<dbReference type="EMBL" id="BX284605">
    <property type="protein sequence ID" value="CAI58635.1"/>
    <property type="molecule type" value="Genomic_DNA"/>
</dbReference>
<dbReference type="PANTHER" id="PTHR46418:SF1">
    <property type="entry name" value="G-PROTEIN COUPLED RECEPTORS FAMILY 1 PROFILE DOMAIN-CONTAINING PROTEIN-RELATED"/>
    <property type="match status" value="1"/>
</dbReference>
<reference evidence="2 3" key="1">
    <citation type="journal article" date="1998" name="Science">
        <title>Genome sequence of the nematode C. elegans: a platform for investigating biology.</title>
        <authorList>
            <consortium name="The C. elegans sequencing consortium"/>
            <person name="Sulson J.E."/>
            <person name="Waterston R."/>
        </authorList>
    </citation>
    <scope>NUCLEOTIDE SEQUENCE [LARGE SCALE GENOMIC DNA]</scope>
    <source>
        <strain evidence="2 3">Bristol N2</strain>
    </source>
</reference>
<feature type="transmembrane region" description="Helical" evidence="1">
    <location>
        <begin position="125"/>
        <end position="144"/>
    </location>
</feature>
<dbReference type="InParanoid" id="Q5CZ33"/>
<feature type="transmembrane region" description="Helical" evidence="1">
    <location>
        <begin position="49"/>
        <end position="70"/>
    </location>
</feature>
<organism evidence="2 3">
    <name type="scientific">Caenorhabditis elegans</name>
    <dbReference type="NCBI Taxonomy" id="6239"/>
    <lineage>
        <taxon>Eukaryota</taxon>
        <taxon>Metazoa</taxon>
        <taxon>Ecdysozoa</taxon>
        <taxon>Nematoda</taxon>
        <taxon>Chromadorea</taxon>
        <taxon>Rhabditida</taxon>
        <taxon>Rhabditina</taxon>
        <taxon>Rhabditomorpha</taxon>
        <taxon>Rhabditoidea</taxon>
        <taxon>Rhabditidae</taxon>
        <taxon>Peloderinae</taxon>
        <taxon>Caenorhabditis</taxon>
    </lineage>
</organism>
<feature type="transmembrane region" description="Helical" evidence="1">
    <location>
        <begin position="6"/>
        <end position="28"/>
    </location>
</feature>
<dbReference type="CTD" id="3564908"/>
<keyword evidence="1" id="KW-1133">Transmembrane helix</keyword>
<evidence type="ECO:0000313" key="2">
    <source>
        <dbReference type="EMBL" id="CAI58635.1"/>
    </source>
</evidence>
<gene>
    <name evidence="2 4" type="primary">srbc-55</name>
    <name evidence="2" type="ORF">CELE_F54B8.16</name>
    <name evidence="4" type="ORF">F54B8.16</name>
</gene>
<evidence type="ECO:0000256" key="1">
    <source>
        <dbReference type="SAM" id="Phobius"/>
    </source>
</evidence>